<keyword evidence="1" id="KW-0472">Membrane</keyword>
<sequence>VDALAASRKRRRDEEEEEELEQAFFIIVSVATMLLSAMTWYHGNVSFDLEGSSSATRKNIRPSKSGEKEGMISSMKEVVESLKEFVEVTKKKMENKKKMEIKEAQEVVHEVVSELDNIPNFNGALRHRAIDWLTENPIKFAIIKALPLDEKEDYILSFM</sequence>
<evidence type="ECO:0000256" key="1">
    <source>
        <dbReference type="SAM" id="Phobius"/>
    </source>
</evidence>
<name>A0A0B2SNC2_GLYSO</name>
<feature type="non-terminal residue" evidence="2">
    <location>
        <position position="159"/>
    </location>
</feature>
<proteinExistence type="predicted"/>
<feature type="non-terminal residue" evidence="2">
    <location>
        <position position="1"/>
    </location>
</feature>
<protein>
    <submittedName>
        <fullName evidence="2">Uncharacterized protein</fullName>
    </submittedName>
</protein>
<reference evidence="2" key="1">
    <citation type="submission" date="2014-07" db="EMBL/GenBank/DDBJ databases">
        <title>Identification of a novel salt tolerance gene in wild soybean by whole-genome sequencing.</title>
        <authorList>
            <person name="Lam H.-M."/>
            <person name="Qi X."/>
            <person name="Li M.-W."/>
            <person name="Liu X."/>
            <person name="Xie M."/>
            <person name="Ni M."/>
            <person name="Xu X."/>
        </authorList>
    </citation>
    <scope>NUCLEOTIDE SEQUENCE [LARGE SCALE GENOMIC DNA]</scope>
    <source>
        <tissue evidence="2">Root</tissue>
    </source>
</reference>
<keyword evidence="1" id="KW-0812">Transmembrane</keyword>
<dbReference type="EMBL" id="KN641403">
    <property type="protein sequence ID" value="KHN46298.1"/>
    <property type="molecule type" value="Genomic_DNA"/>
</dbReference>
<dbReference type="AlphaFoldDB" id="A0A0B2SNC2"/>
<keyword evidence="1" id="KW-1133">Transmembrane helix</keyword>
<feature type="transmembrane region" description="Helical" evidence="1">
    <location>
        <begin position="20"/>
        <end position="41"/>
    </location>
</feature>
<gene>
    <name evidence="2" type="ORF">glysoja_045309</name>
</gene>
<evidence type="ECO:0000313" key="2">
    <source>
        <dbReference type="EMBL" id="KHN46298.1"/>
    </source>
</evidence>
<accession>A0A0B2SNC2</accession>
<organism evidence="2">
    <name type="scientific">Glycine soja</name>
    <name type="common">Wild soybean</name>
    <dbReference type="NCBI Taxonomy" id="3848"/>
    <lineage>
        <taxon>Eukaryota</taxon>
        <taxon>Viridiplantae</taxon>
        <taxon>Streptophyta</taxon>
        <taxon>Embryophyta</taxon>
        <taxon>Tracheophyta</taxon>
        <taxon>Spermatophyta</taxon>
        <taxon>Magnoliopsida</taxon>
        <taxon>eudicotyledons</taxon>
        <taxon>Gunneridae</taxon>
        <taxon>Pentapetalae</taxon>
        <taxon>rosids</taxon>
        <taxon>fabids</taxon>
        <taxon>Fabales</taxon>
        <taxon>Fabaceae</taxon>
        <taxon>Papilionoideae</taxon>
        <taxon>50 kb inversion clade</taxon>
        <taxon>NPAAA clade</taxon>
        <taxon>indigoferoid/millettioid clade</taxon>
        <taxon>Phaseoleae</taxon>
        <taxon>Glycine</taxon>
        <taxon>Glycine subgen. Soja</taxon>
    </lineage>
</organism>
<dbReference type="Proteomes" id="UP000053555">
    <property type="component" value="Unassembled WGS sequence"/>
</dbReference>